<organism evidence="2 3">
    <name type="scientific">Thanatephorus cucumeris (strain AG1-IB / isolate 7/3/14)</name>
    <name type="common">Lettuce bottom rot fungus</name>
    <name type="synonym">Rhizoctonia solani</name>
    <dbReference type="NCBI Taxonomy" id="1108050"/>
    <lineage>
        <taxon>Eukaryota</taxon>
        <taxon>Fungi</taxon>
        <taxon>Dikarya</taxon>
        <taxon>Basidiomycota</taxon>
        <taxon>Agaricomycotina</taxon>
        <taxon>Agaricomycetes</taxon>
        <taxon>Cantharellales</taxon>
        <taxon>Ceratobasidiaceae</taxon>
        <taxon>Rhizoctonia</taxon>
        <taxon>Rhizoctonia solani AG-1</taxon>
    </lineage>
</organism>
<evidence type="ECO:0000313" key="2">
    <source>
        <dbReference type="EMBL" id="CCO34701.1"/>
    </source>
</evidence>
<feature type="compositionally biased region" description="Polar residues" evidence="1">
    <location>
        <begin position="37"/>
        <end position="51"/>
    </location>
</feature>
<evidence type="ECO:0000256" key="1">
    <source>
        <dbReference type="SAM" id="MobiDB-lite"/>
    </source>
</evidence>
<name>M5C5M9_THACB</name>
<sequence>MYKAPRGSESNVSISGSIQSNGPSSAVNAFNPPVPTSAYNHASSNAYNPSTAPAPIPRVYERASAAESNNWRQSTSTVSTSFTHFSNGSSRTVSTVATSLSGATSMYSHTKGSPAPSVRSGPKRFSQPSPQHQQTNVKYIEGTPWELDGLPRQAHPRVNGQLVQGHIHGGPTGSRRNKPRNGNGLGTISEGGERKSVHLERQRSASPEVPKKVQKGQINTLRGMLRAFGAGGKD</sequence>
<evidence type="ECO:0000313" key="3">
    <source>
        <dbReference type="Proteomes" id="UP000012065"/>
    </source>
</evidence>
<gene>
    <name evidence="2" type="ORF">BN14_08807</name>
</gene>
<proteinExistence type="predicted"/>
<dbReference type="HOGENOM" id="CLU_1185735_0_0_1"/>
<dbReference type="Proteomes" id="UP000012065">
    <property type="component" value="Unassembled WGS sequence"/>
</dbReference>
<dbReference type="AlphaFoldDB" id="M5C5M9"/>
<feature type="compositionally biased region" description="Polar residues" evidence="1">
    <location>
        <begin position="8"/>
        <end position="28"/>
    </location>
</feature>
<dbReference type="EMBL" id="CAOJ01013513">
    <property type="protein sequence ID" value="CCO34701.1"/>
    <property type="molecule type" value="Genomic_DNA"/>
</dbReference>
<feature type="region of interest" description="Disordered" evidence="1">
    <location>
        <begin position="1"/>
        <end position="75"/>
    </location>
</feature>
<comment type="caution">
    <text evidence="2">The sequence shown here is derived from an EMBL/GenBank/DDBJ whole genome shotgun (WGS) entry which is preliminary data.</text>
</comment>
<feature type="region of interest" description="Disordered" evidence="1">
    <location>
        <begin position="105"/>
        <end position="135"/>
    </location>
</feature>
<accession>M5C5M9</accession>
<feature type="compositionally biased region" description="Polar residues" evidence="1">
    <location>
        <begin position="126"/>
        <end position="135"/>
    </location>
</feature>
<reference evidence="2 3" key="1">
    <citation type="journal article" date="2013" name="J. Biotechnol.">
        <title>Establishment and interpretation of the genome sequence of the phytopathogenic fungus Rhizoctonia solani AG1-IB isolate 7/3/14.</title>
        <authorList>
            <person name="Wibberg D.W."/>
            <person name="Jelonek L.J."/>
            <person name="Rupp O.R."/>
            <person name="Hennig M.H."/>
            <person name="Eikmeyer F.E."/>
            <person name="Goesmann A.G."/>
            <person name="Hartmann A.H."/>
            <person name="Borriss R.B."/>
            <person name="Grosch R.G."/>
            <person name="Puehler A.P."/>
            <person name="Schlueter A.S."/>
        </authorList>
    </citation>
    <scope>NUCLEOTIDE SEQUENCE [LARGE SCALE GENOMIC DNA]</scope>
    <source>
        <strain evidence="3">AG1-IB / isolate 7/3/14</strain>
    </source>
</reference>
<feature type="compositionally biased region" description="Basic and acidic residues" evidence="1">
    <location>
        <begin position="191"/>
        <end position="203"/>
    </location>
</feature>
<feature type="region of interest" description="Disordered" evidence="1">
    <location>
        <begin position="164"/>
        <end position="216"/>
    </location>
</feature>
<protein>
    <submittedName>
        <fullName evidence="2">Uncharacterized protein</fullName>
    </submittedName>
</protein>